<dbReference type="Gene3D" id="1.20.120.670">
    <property type="entry name" value="N-acetyl-b-d-glucoasminidase"/>
    <property type="match status" value="1"/>
</dbReference>
<evidence type="ECO:0000256" key="2">
    <source>
        <dbReference type="SAM" id="SignalP"/>
    </source>
</evidence>
<dbReference type="InterPro" id="IPR007781">
    <property type="entry name" value="NAGLU"/>
</dbReference>
<dbReference type="Gene3D" id="3.20.20.80">
    <property type="entry name" value="Glycosidases"/>
    <property type="match status" value="1"/>
</dbReference>
<evidence type="ECO:0000256" key="1">
    <source>
        <dbReference type="ARBA" id="ARBA00022801"/>
    </source>
</evidence>
<feature type="non-terminal residue" evidence="6">
    <location>
        <position position="1"/>
    </location>
</feature>
<evidence type="ECO:0000259" key="3">
    <source>
        <dbReference type="Pfam" id="PF05089"/>
    </source>
</evidence>
<dbReference type="AlphaFoldDB" id="A0AAV5TT32"/>
<dbReference type="InterPro" id="IPR024733">
    <property type="entry name" value="NAGLU_tim-barrel"/>
</dbReference>
<evidence type="ECO:0000313" key="7">
    <source>
        <dbReference type="Proteomes" id="UP001432027"/>
    </source>
</evidence>
<comment type="caution">
    <text evidence="6">The sequence shown here is derived from an EMBL/GenBank/DDBJ whole genome shotgun (WGS) entry which is preliminary data.</text>
</comment>
<feature type="domain" description="Alpha-N-acetylglucosaminidase N-terminal" evidence="4">
    <location>
        <begin position="50"/>
        <end position="123"/>
    </location>
</feature>
<reference evidence="6" key="1">
    <citation type="submission" date="2023-10" db="EMBL/GenBank/DDBJ databases">
        <title>Genome assembly of Pristionchus species.</title>
        <authorList>
            <person name="Yoshida K."/>
            <person name="Sommer R.J."/>
        </authorList>
    </citation>
    <scope>NUCLEOTIDE SEQUENCE</scope>
    <source>
        <strain evidence="6">RS0144</strain>
    </source>
</reference>
<dbReference type="PANTHER" id="PTHR12872">
    <property type="entry name" value="ALPHA-N-ACETYLGLUCOSAMINIDASE"/>
    <property type="match status" value="1"/>
</dbReference>
<evidence type="ECO:0008006" key="8">
    <source>
        <dbReference type="Google" id="ProtNLM"/>
    </source>
</evidence>
<dbReference type="Pfam" id="PF12971">
    <property type="entry name" value="NAGLU_N"/>
    <property type="match status" value="1"/>
</dbReference>
<accession>A0AAV5TT32</accession>
<dbReference type="Pfam" id="PF12972">
    <property type="entry name" value="NAGLU_C"/>
    <property type="match status" value="1"/>
</dbReference>
<feature type="domain" description="Alpha-N-acetylglucosaminidase C-terminal" evidence="5">
    <location>
        <begin position="484"/>
        <end position="725"/>
    </location>
</feature>
<evidence type="ECO:0000259" key="4">
    <source>
        <dbReference type="Pfam" id="PF12971"/>
    </source>
</evidence>
<keyword evidence="1" id="KW-0378">Hydrolase</keyword>
<dbReference type="InterPro" id="IPR024240">
    <property type="entry name" value="NAGLU_N"/>
</dbReference>
<feature type="domain" description="Alpha-N-acetylglucosaminidase tim-barrel" evidence="3">
    <location>
        <begin position="146"/>
        <end position="475"/>
    </location>
</feature>
<sequence length="727" mass="84290">ITIRRAIVILGILAITARASDEYHPNDLRNHYPDADSSLKIQTSHSISKAVQNVLSRLPKWISAEFTAIRVARSSEITEGHASLIGSASGVEVEASSAVDALYAIHSYLREFCGTMVSWEGENMPEIGKCQRPEEFERSFKSPTVRFFGNSCTFSYSFAWWDWTQWERFIDWLALSGFNIALAPVGQEAIWADLWRELGVSQKGLDDFFPGPAFLAWHRMGNVQALGGSMTPEYLDSQLNLNKKIVRRMVEIGIVPVLPTFAGFVPQEFERKRKDLRFLHNKCWNGLNETYSCTSSLHPQEPLFKEIAKMFIEKQTEIYGHVTDVYSADPFNESPPEQLSEADVAQMSHSIFKGCVMGNSRCVWLLQSWTFAWKKSAVKEFLTQVPKGRLIVLDLHADKRPLYKELDSFYGHYFVWCLLQNFGGNTQMRGNLDNLHKNYRSAISTEDSMVGMGLTMEGINQNYVVYQYFIDLSWSEQELDPRTWIWSYAAARYGSESPLQTLAWNMLHSTFYSQVDFKNPLPFDFDDDESNEHDERREIFLYLRPKFLQRIRYWFPEAMIEKLGTTFSLLNITLGSNKLFRQDYADVMREVIQNKLSERIQYAQNGYWLLDREMMKKGCTDVENLFIILDQNEVHDLSEWILMARAAARPKSEADVFERQARNQLTLWGPNGEISDYARKEWGGLIRKFYAKRWALFCDVIQTGNRFDQKKFEEQLMKEVEQPFAHL</sequence>
<feature type="chain" id="PRO_5043663638" description="Alpha-N-acetylglucosaminidase" evidence="2">
    <location>
        <begin position="20"/>
        <end position="727"/>
    </location>
</feature>
<evidence type="ECO:0000313" key="6">
    <source>
        <dbReference type="EMBL" id="GMS97149.1"/>
    </source>
</evidence>
<protein>
    <recommendedName>
        <fullName evidence="8">Alpha-N-acetylglucosaminidase</fullName>
    </recommendedName>
</protein>
<dbReference type="InterPro" id="IPR024732">
    <property type="entry name" value="NAGLU_C"/>
</dbReference>
<dbReference type="Pfam" id="PF05089">
    <property type="entry name" value="NAGLU"/>
    <property type="match status" value="1"/>
</dbReference>
<dbReference type="InterPro" id="IPR029018">
    <property type="entry name" value="Hex-like_dom2"/>
</dbReference>
<dbReference type="PANTHER" id="PTHR12872:SF1">
    <property type="entry name" value="ALPHA-N-ACETYLGLUCOSAMINIDASE"/>
    <property type="match status" value="1"/>
</dbReference>
<name>A0AAV5TT32_9BILA</name>
<organism evidence="6 7">
    <name type="scientific">Pristionchus entomophagus</name>
    <dbReference type="NCBI Taxonomy" id="358040"/>
    <lineage>
        <taxon>Eukaryota</taxon>
        <taxon>Metazoa</taxon>
        <taxon>Ecdysozoa</taxon>
        <taxon>Nematoda</taxon>
        <taxon>Chromadorea</taxon>
        <taxon>Rhabditida</taxon>
        <taxon>Rhabditina</taxon>
        <taxon>Diplogasteromorpha</taxon>
        <taxon>Diplogasteroidea</taxon>
        <taxon>Neodiplogasteridae</taxon>
        <taxon>Pristionchus</taxon>
    </lineage>
</organism>
<dbReference type="GO" id="GO:0016787">
    <property type="term" value="F:hydrolase activity"/>
    <property type="evidence" value="ECO:0007669"/>
    <property type="project" value="UniProtKB-KW"/>
</dbReference>
<evidence type="ECO:0000259" key="5">
    <source>
        <dbReference type="Pfam" id="PF12972"/>
    </source>
</evidence>
<gene>
    <name evidence="6" type="ORF">PENTCL1PPCAC_19324</name>
</gene>
<dbReference type="EMBL" id="BTSX01000004">
    <property type="protein sequence ID" value="GMS97149.1"/>
    <property type="molecule type" value="Genomic_DNA"/>
</dbReference>
<dbReference type="Gene3D" id="3.30.379.10">
    <property type="entry name" value="Chitobiase/beta-hexosaminidase domain 2-like"/>
    <property type="match status" value="1"/>
</dbReference>
<keyword evidence="2" id="KW-0732">Signal</keyword>
<feature type="signal peptide" evidence="2">
    <location>
        <begin position="1"/>
        <end position="19"/>
    </location>
</feature>
<proteinExistence type="predicted"/>
<dbReference type="Proteomes" id="UP001432027">
    <property type="component" value="Unassembled WGS sequence"/>
</dbReference>
<keyword evidence="7" id="KW-1185">Reference proteome</keyword>